<dbReference type="AlphaFoldDB" id="A0A369JVI7"/>
<accession>A0A369JVI7</accession>
<organism evidence="8 9">
    <name type="scientific">Hypsizygus marmoreus</name>
    <name type="common">White beech mushroom</name>
    <name type="synonym">Agaricus marmoreus</name>
    <dbReference type="NCBI Taxonomy" id="39966"/>
    <lineage>
        <taxon>Eukaryota</taxon>
        <taxon>Fungi</taxon>
        <taxon>Dikarya</taxon>
        <taxon>Basidiomycota</taxon>
        <taxon>Agaricomycotina</taxon>
        <taxon>Agaricomycetes</taxon>
        <taxon>Agaricomycetidae</taxon>
        <taxon>Agaricales</taxon>
        <taxon>Tricholomatineae</taxon>
        <taxon>Lyophyllaceae</taxon>
        <taxon>Hypsizygus</taxon>
    </lineage>
</organism>
<name>A0A369JVI7_HYPMA</name>
<evidence type="ECO:0000256" key="2">
    <source>
        <dbReference type="ARBA" id="ARBA00022692"/>
    </source>
</evidence>
<dbReference type="GO" id="GO:0005783">
    <property type="term" value="C:endoplasmic reticulum"/>
    <property type="evidence" value="ECO:0007669"/>
    <property type="project" value="TreeGrafter"/>
</dbReference>
<dbReference type="Proteomes" id="UP000076154">
    <property type="component" value="Unassembled WGS sequence"/>
</dbReference>
<sequence>MFMFASSHVINALRVIWTVLTLWYELGVFFYSARNCHWPDLSLDLTHGHRGSPSHVLLVADPQILDHRSYPERGPYLTYLTQLAVDLNIRKNWRVALHKRPDAVVFLGDMMDGGRFNMPDDEYEHYYERFQDIFRLPTNTPAYFIPGNHDIGLRTSTSFSPHARARYTSHFGPLNSRISIANHTLVFLNAPGLVEEDSERLNHAKSYKDWTPSQGGSVEFVKSLVAERGTDPIILMSHIPLARDNFDCGPLREKGTIRPGVGSGYQNTLGNEATAFLLEELRPSIIFSGDDHDYCEQLHPSVIPGIVSPTREVSVKSLSMAMGIRRPGFQLLSLARQEQSDGGLGSRATHADVPCFLPDQMKIYLSIYVPLLIFSLLAVVILNGLRVRASSLHARRHSRRSSSPSLHLNLRPRHEDDLSEEEYGSDNSSYLLPRPASAPSAKTLTNRHGRCSCSFVLLGKRRRISGRRKHDSFLVGTLRDARDVATFPLTLFLVISLWISFS</sequence>
<evidence type="ECO:0000256" key="1">
    <source>
        <dbReference type="ARBA" id="ARBA00004141"/>
    </source>
</evidence>
<dbReference type="STRING" id="39966.A0A369JVI7"/>
<feature type="transmembrane region" description="Helical" evidence="6">
    <location>
        <begin position="363"/>
        <end position="385"/>
    </location>
</feature>
<dbReference type="InterPro" id="IPR033308">
    <property type="entry name" value="PGAP5/Cdc1/Ted1"/>
</dbReference>
<evidence type="ECO:0000313" key="8">
    <source>
        <dbReference type="EMBL" id="RDB25240.1"/>
    </source>
</evidence>
<dbReference type="InterPro" id="IPR004843">
    <property type="entry name" value="Calcineurin-like_PHP"/>
</dbReference>
<evidence type="ECO:0000256" key="4">
    <source>
        <dbReference type="ARBA" id="ARBA00023136"/>
    </source>
</evidence>
<keyword evidence="9" id="KW-1185">Reference proteome</keyword>
<evidence type="ECO:0000256" key="6">
    <source>
        <dbReference type="SAM" id="Phobius"/>
    </source>
</evidence>
<keyword evidence="4 6" id="KW-0472">Membrane</keyword>
<gene>
    <name evidence="8" type="primary">CDC1</name>
    <name evidence="8" type="ORF">Hypma_007769</name>
</gene>
<evidence type="ECO:0000256" key="5">
    <source>
        <dbReference type="SAM" id="MobiDB-lite"/>
    </source>
</evidence>
<protein>
    <submittedName>
        <fullName evidence="8">Cell division control protein 1</fullName>
    </submittedName>
</protein>
<keyword evidence="8" id="KW-0131">Cell cycle</keyword>
<dbReference type="GO" id="GO:0006506">
    <property type="term" value="P:GPI anchor biosynthetic process"/>
    <property type="evidence" value="ECO:0007669"/>
    <property type="project" value="InterPro"/>
</dbReference>
<dbReference type="PANTHER" id="PTHR13315">
    <property type="entry name" value="METALLO PHOSPHOESTERASE RELATED"/>
    <property type="match status" value="1"/>
</dbReference>
<dbReference type="OrthoDB" id="5977743at2759"/>
<dbReference type="Pfam" id="PF00149">
    <property type="entry name" value="Metallophos"/>
    <property type="match status" value="1"/>
</dbReference>
<evidence type="ECO:0000313" key="9">
    <source>
        <dbReference type="Proteomes" id="UP000076154"/>
    </source>
</evidence>
<comment type="caution">
    <text evidence="8">The sequence shown here is derived from an EMBL/GenBank/DDBJ whole genome shotgun (WGS) entry which is preliminary data.</text>
</comment>
<evidence type="ECO:0000256" key="3">
    <source>
        <dbReference type="ARBA" id="ARBA00022989"/>
    </source>
</evidence>
<keyword evidence="2 6" id="KW-0812">Transmembrane</keyword>
<comment type="subcellular location">
    <subcellularLocation>
        <location evidence="1">Membrane</location>
        <topology evidence="1">Multi-pass membrane protein</topology>
    </subcellularLocation>
</comment>
<evidence type="ECO:0000259" key="7">
    <source>
        <dbReference type="Pfam" id="PF00149"/>
    </source>
</evidence>
<dbReference type="FunCoup" id="A0A369JVI7">
    <property type="interactions" value="215"/>
</dbReference>
<feature type="domain" description="Calcineurin-like phosphoesterase" evidence="7">
    <location>
        <begin position="94"/>
        <end position="294"/>
    </location>
</feature>
<dbReference type="InParanoid" id="A0A369JVI7"/>
<dbReference type="EMBL" id="LUEZ02000041">
    <property type="protein sequence ID" value="RDB25240.1"/>
    <property type="molecule type" value="Genomic_DNA"/>
</dbReference>
<dbReference type="GO" id="GO:0051301">
    <property type="term" value="P:cell division"/>
    <property type="evidence" value="ECO:0007669"/>
    <property type="project" value="UniProtKB-KW"/>
</dbReference>
<keyword evidence="3 6" id="KW-1133">Transmembrane helix</keyword>
<feature type="transmembrane region" description="Helical" evidence="6">
    <location>
        <begin position="484"/>
        <end position="501"/>
    </location>
</feature>
<reference evidence="8" key="1">
    <citation type="submission" date="2018-04" db="EMBL/GenBank/DDBJ databases">
        <title>Whole genome sequencing of Hypsizygus marmoreus.</title>
        <authorList>
            <person name="Choi I.-G."/>
            <person name="Min B."/>
            <person name="Kim J.-G."/>
            <person name="Kim S."/>
            <person name="Oh Y.-L."/>
            <person name="Kong W.-S."/>
            <person name="Park H."/>
            <person name="Jeong J."/>
            <person name="Song E.-S."/>
        </authorList>
    </citation>
    <scope>NUCLEOTIDE SEQUENCE [LARGE SCALE GENOMIC DNA]</scope>
    <source>
        <strain evidence="8">51987-8</strain>
    </source>
</reference>
<feature type="region of interest" description="Disordered" evidence="5">
    <location>
        <begin position="393"/>
        <end position="434"/>
    </location>
</feature>
<dbReference type="Gene3D" id="3.60.21.10">
    <property type="match status" value="1"/>
</dbReference>
<dbReference type="InterPro" id="IPR029052">
    <property type="entry name" value="Metallo-depent_PP-like"/>
</dbReference>
<keyword evidence="8" id="KW-0132">Cell division</keyword>
<dbReference type="PANTHER" id="PTHR13315:SF4">
    <property type="entry name" value="METALLOPHOSPHOESTERASE, ISOFORM E"/>
    <property type="match status" value="1"/>
</dbReference>
<dbReference type="GO" id="GO:0016020">
    <property type="term" value="C:membrane"/>
    <property type="evidence" value="ECO:0007669"/>
    <property type="project" value="UniProtKB-SubCell"/>
</dbReference>
<dbReference type="SUPFAM" id="SSF56300">
    <property type="entry name" value="Metallo-dependent phosphatases"/>
    <property type="match status" value="1"/>
</dbReference>
<proteinExistence type="predicted"/>
<dbReference type="GO" id="GO:0016787">
    <property type="term" value="F:hydrolase activity"/>
    <property type="evidence" value="ECO:0007669"/>
    <property type="project" value="InterPro"/>
</dbReference>